<evidence type="ECO:0000313" key="4">
    <source>
        <dbReference type="Proteomes" id="UP000594800"/>
    </source>
</evidence>
<dbReference type="SUPFAM" id="SSF51735">
    <property type="entry name" value="NAD(P)-binding Rossmann-fold domains"/>
    <property type="match status" value="1"/>
</dbReference>
<dbReference type="InterPro" id="IPR051317">
    <property type="entry name" value="Gfo/Idh/MocA_oxidoreduct"/>
</dbReference>
<feature type="domain" description="GFO/IDH/MocA-like oxidoreductase" evidence="2">
    <location>
        <begin position="135"/>
        <end position="266"/>
    </location>
</feature>
<organism evidence="3 4">
    <name type="scientific">Pontivivens ytuae</name>
    <dbReference type="NCBI Taxonomy" id="2789856"/>
    <lineage>
        <taxon>Bacteria</taxon>
        <taxon>Pseudomonadati</taxon>
        <taxon>Pseudomonadota</taxon>
        <taxon>Alphaproteobacteria</taxon>
        <taxon>Rhodobacterales</taxon>
        <taxon>Paracoccaceae</taxon>
        <taxon>Pontivivens</taxon>
    </lineage>
</organism>
<dbReference type="InterPro" id="IPR000683">
    <property type="entry name" value="Gfo/Idh/MocA-like_OxRdtase_N"/>
</dbReference>
<dbReference type="Gene3D" id="3.30.360.10">
    <property type="entry name" value="Dihydrodipicolinate Reductase, domain 2"/>
    <property type="match status" value="1"/>
</dbReference>
<evidence type="ECO:0000259" key="1">
    <source>
        <dbReference type="Pfam" id="PF01408"/>
    </source>
</evidence>
<dbReference type="SUPFAM" id="SSF55347">
    <property type="entry name" value="Glyceraldehyde-3-phosphate dehydrogenase-like, C-terminal domain"/>
    <property type="match status" value="1"/>
</dbReference>
<protein>
    <submittedName>
        <fullName evidence="3">Gfo/Idh/MocA family oxidoreductase</fullName>
    </submittedName>
</protein>
<dbReference type="EMBL" id="CP064942">
    <property type="protein sequence ID" value="QPH56191.1"/>
    <property type="molecule type" value="Genomic_DNA"/>
</dbReference>
<name>A0A7S9LVQ4_9RHOB</name>
<dbReference type="Pfam" id="PF22725">
    <property type="entry name" value="GFO_IDH_MocA_C3"/>
    <property type="match status" value="1"/>
</dbReference>
<proteinExistence type="predicted"/>
<keyword evidence="4" id="KW-1185">Reference proteome</keyword>
<accession>A0A7S9LVQ4</accession>
<dbReference type="InterPro" id="IPR055170">
    <property type="entry name" value="GFO_IDH_MocA-like_dom"/>
</dbReference>
<dbReference type="Gene3D" id="3.40.50.720">
    <property type="entry name" value="NAD(P)-binding Rossmann-like Domain"/>
    <property type="match status" value="1"/>
</dbReference>
<evidence type="ECO:0000259" key="2">
    <source>
        <dbReference type="Pfam" id="PF22725"/>
    </source>
</evidence>
<dbReference type="Proteomes" id="UP000594800">
    <property type="component" value="Chromosome"/>
</dbReference>
<dbReference type="KEGG" id="poz:I0K15_10675"/>
<dbReference type="PANTHER" id="PTHR43708:SF3">
    <property type="entry name" value="OXIDOREDUCTASE"/>
    <property type="match status" value="1"/>
</dbReference>
<dbReference type="AlphaFoldDB" id="A0A7S9LVQ4"/>
<sequence>MVGGGIGGNIGAVHRIAARLDGRWVLVAGAFSSRDDVAHASAARLNVAPERSYADFREMAKDEAARPDGIDAVSIVTPNHMHAPVATAFLEAGIPVICDKPLTAQLDEAEALAEVVRRTGTPFVLTHNYTGYPLIREARQMVARGELGAIRVVQAEYAQDWLAKPIEQEGQKQAAWRTDPARSGAGGAIGDIGTHAFNLLSFVTGLRTEALSAQLTSFVPGRRLDDDAQMMLRFEGGARGMLWASQVAPGNENGLALRIYGEKAALEWRQEDPNRLRFSRLGEAPQWLTRAGHGTSAGGTRVPSGHPEGYLEAFATLYTEAAELIGGGDANLLPGIEDGLDGMRFIAACVASSQDNGAWTAL</sequence>
<evidence type="ECO:0000313" key="3">
    <source>
        <dbReference type="EMBL" id="QPH56191.1"/>
    </source>
</evidence>
<dbReference type="Pfam" id="PF01408">
    <property type="entry name" value="GFO_IDH_MocA"/>
    <property type="match status" value="1"/>
</dbReference>
<gene>
    <name evidence="3" type="ORF">I0K15_10675</name>
</gene>
<dbReference type="InterPro" id="IPR036291">
    <property type="entry name" value="NAD(P)-bd_dom_sf"/>
</dbReference>
<dbReference type="GO" id="GO:0000166">
    <property type="term" value="F:nucleotide binding"/>
    <property type="evidence" value="ECO:0007669"/>
    <property type="project" value="InterPro"/>
</dbReference>
<reference evidence="3 4" key="1">
    <citation type="submission" date="2020-11" db="EMBL/GenBank/DDBJ databases">
        <title>Description of Pontivivens ytuae sp. nov. isolated from deep sea sediment of Mariana Trench.</title>
        <authorList>
            <person name="Wang Z."/>
            <person name="Sun Q.-L."/>
            <person name="Xu X.-D."/>
            <person name="Tang Y.-Z."/>
            <person name="Zhang J."/>
        </authorList>
    </citation>
    <scope>NUCLEOTIDE SEQUENCE [LARGE SCALE GENOMIC DNA]</scope>
    <source>
        <strain evidence="3 4">MT2928</strain>
    </source>
</reference>
<dbReference type="PANTHER" id="PTHR43708">
    <property type="entry name" value="CONSERVED EXPRESSED OXIDOREDUCTASE (EUROFUNG)"/>
    <property type="match status" value="1"/>
</dbReference>
<feature type="domain" description="Gfo/Idh/MocA-like oxidoreductase N-terminal" evidence="1">
    <location>
        <begin position="6"/>
        <end position="123"/>
    </location>
</feature>